<dbReference type="PANTHER" id="PTHR43833:SF11">
    <property type="entry name" value="VOLTAGE-GATED POTASSIUM CHANNEL KCH"/>
    <property type="match status" value="1"/>
</dbReference>
<dbReference type="EMBL" id="BOML01000010">
    <property type="protein sequence ID" value="GID99776.1"/>
    <property type="molecule type" value="Genomic_DNA"/>
</dbReference>
<reference evidence="4 5" key="1">
    <citation type="submission" date="2021-01" db="EMBL/GenBank/DDBJ databases">
        <title>Whole genome shotgun sequence of Actinoplanes durhamensis NBRC 14914.</title>
        <authorList>
            <person name="Komaki H."/>
            <person name="Tamura T."/>
        </authorList>
    </citation>
    <scope>NUCLEOTIDE SEQUENCE [LARGE SCALE GENOMIC DNA]</scope>
    <source>
        <strain evidence="4 5">NBRC 14914</strain>
    </source>
</reference>
<keyword evidence="1" id="KW-1133">Transmembrane helix</keyword>
<dbReference type="PANTHER" id="PTHR43833">
    <property type="entry name" value="POTASSIUM CHANNEL PROTEIN 2-RELATED-RELATED"/>
    <property type="match status" value="1"/>
</dbReference>
<feature type="transmembrane region" description="Helical" evidence="1">
    <location>
        <begin position="266"/>
        <end position="285"/>
    </location>
</feature>
<dbReference type="SUPFAM" id="SSF51735">
    <property type="entry name" value="NAD(P)-binding Rossmann-fold domains"/>
    <property type="match status" value="2"/>
</dbReference>
<comment type="caution">
    <text evidence="4">The sequence shown here is derived from an EMBL/GenBank/DDBJ whole genome shotgun (WGS) entry which is preliminary data.</text>
</comment>
<keyword evidence="1" id="KW-0812">Transmembrane</keyword>
<dbReference type="InterPro" id="IPR050721">
    <property type="entry name" value="Trk_Ktr_HKT_K-transport"/>
</dbReference>
<evidence type="ECO:0000259" key="3">
    <source>
        <dbReference type="PROSITE" id="PS51202"/>
    </source>
</evidence>
<dbReference type="Pfam" id="PF02254">
    <property type="entry name" value="TrkA_N"/>
    <property type="match status" value="2"/>
</dbReference>
<organism evidence="4 5">
    <name type="scientific">Paractinoplanes durhamensis</name>
    <dbReference type="NCBI Taxonomy" id="113563"/>
    <lineage>
        <taxon>Bacteria</taxon>
        <taxon>Bacillati</taxon>
        <taxon>Actinomycetota</taxon>
        <taxon>Actinomycetes</taxon>
        <taxon>Micromonosporales</taxon>
        <taxon>Micromonosporaceae</taxon>
        <taxon>Paractinoplanes</taxon>
    </lineage>
</organism>
<dbReference type="InterPro" id="IPR003148">
    <property type="entry name" value="RCK_N"/>
</dbReference>
<dbReference type="InterPro" id="IPR036291">
    <property type="entry name" value="NAD(P)-bd_dom_sf"/>
</dbReference>
<gene>
    <name evidence="4" type="ORF">Adu01nite_11270</name>
</gene>
<dbReference type="Gene3D" id="3.40.50.720">
    <property type="entry name" value="NAD(P)-binding Rossmann-like Domain"/>
    <property type="match status" value="2"/>
</dbReference>
<feature type="domain" description="RCK N-terminal" evidence="2">
    <location>
        <begin position="362"/>
        <end position="481"/>
    </location>
</feature>
<feature type="transmembrane region" description="Helical" evidence="1">
    <location>
        <begin position="323"/>
        <end position="345"/>
    </location>
</feature>
<keyword evidence="1" id="KW-0472">Membrane</keyword>
<dbReference type="PROSITE" id="PS51201">
    <property type="entry name" value="RCK_N"/>
    <property type="match status" value="1"/>
</dbReference>
<dbReference type="SUPFAM" id="SSF116726">
    <property type="entry name" value="TrkA C-terminal domain-like"/>
    <property type="match status" value="1"/>
</dbReference>
<protein>
    <submittedName>
        <fullName evidence="4">Potassium transporter TrkA</fullName>
    </submittedName>
</protein>
<dbReference type="InterPro" id="IPR006037">
    <property type="entry name" value="RCK_C"/>
</dbReference>
<evidence type="ECO:0000259" key="2">
    <source>
        <dbReference type="PROSITE" id="PS51201"/>
    </source>
</evidence>
<sequence length="597" mass="63299">MATEPIKDATRRSLVSRLRERNGDDRPHFVVCGSDALVYTVADELINSDRPLRLTVITPPDLRPDVPDFDDLRARGARVITAARLDERTFREAGLADAAGLALVMPDDMVNLHAALCARAVEGDLRLVIRMFATGLAQGVRRLFADCAVLSDATMAAPAFVSAALGGVTPTHFRYAGRTLYVARRSEVPADTVVLSLTAAVGGGQVAVLPGDDEATAQPRDLVLAEATGRSSNPAAATRRLARAGRRHGRRMSLRRVMRVGLTRKVVAATLIALVVTAAAGAVLADYTGVHSVWGAIYETLLTVFGASDVEHQRNATAQAAQVVLTVAGVALLPLITAAIVDGIVKTRLARDRGEVFGGQYADHVVLVGLGNVGTRVLRQLTDLGVEVVAIDLVAEARGALIADQLGVPLIVGDASREETLRAASIDTCRALVVVSTDDAVNLQAALHARAARSDLRVVLRLFDDDFATRVQDVFDINISRSVPRLCAPAFAAALLEREVLATIPVERHAVLVAVVQVAARSELDGAPLTDADRPQGARVICMRAAGEEWVDWDPDPRRVLAPGDEVVVVARRAGLRVLRQQAAGPPGGELNTAGGQ</sequence>
<keyword evidence="5" id="KW-1185">Reference proteome</keyword>
<evidence type="ECO:0000313" key="4">
    <source>
        <dbReference type="EMBL" id="GID99776.1"/>
    </source>
</evidence>
<proteinExistence type="predicted"/>
<dbReference type="PROSITE" id="PS51202">
    <property type="entry name" value="RCK_C"/>
    <property type="match status" value="1"/>
</dbReference>
<name>A0ABQ3YQB4_9ACTN</name>
<dbReference type="InterPro" id="IPR036721">
    <property type="entry name" value="RCK_C_sf"/>
</dbReference>
<dbReference type="Proteomes" id="UP000637628">
    <property type="component" value="Unassembled WGS sequence"/>
</dbReference>
<evidence type="ECO:0000256" key="1">
    <source>
        <dbReference type="SAM" id="Phobius"/>
    </source>
</evidence>
<accession>A0ABQ3YQB4</accession>
<evidence type="ECO:0000313" key="5">
    <source>
        <dbReference type="Proteomes" id="UP000637628"/>
    </source>
</evidence>
<dbReference type="Gene3D" id="3.30.70.1450">
    <property type="entry name" value="Regulator of K+ conductance, C-terminal domain"/>
    <property type="match status" value="1"/>
</dbReference>
<dbReference type="RefSeq" id="WP_239132157.1">
    <property type="nucleotide sequence ID" value="NZ_BAAATX010000032.1"/>
</dbReference>
<feature type="domain" description="RCK C-terminal" evidence="3">
    <location>
        <begin position="501"/>
        <end position="585"/>
    </location>
</feature>